<sequence>MEDRLHPELKSMFAGLPEVIYTRENLEEKRMEMQQFAAAMAATLPVHEGVLTSERYIPCVADGPDVRIKIYEPREKKGALPGLLYIHGGGYILGSADMMDPAMKQMVSELECIIVSVDYRLAPEHPYPAPLEDCYAALKWFADHAEQLGGDNSRIAVMGPSAGGGLTAALSLLARDRQGPAIMFQMPLYPMIDDRMVTPSSQTITDDRVWSKAKTELAWSLYLGEREDGAISPYAAPARATDLSGLPPTYICVGDLDPFRDETIEYVTRLAEAGVPTEFHLYPGCFHGFEEYVPGAEISQRAVNEYKTALKQALHK</sequence>
<proteinExistence type="predicted"/>
<dbReference type="OrthoDB" id="9815425at2"/>
<protein>
    <submittedName>
        <fullName evidence="3">Lipase</fullName>
    </submittedName>
</protein>
<keyword evidence="1" id="KW-0378">Hydrolase</keyword>
<dbReference type="InterPro" id="IPR029058">
    <property type="entry name" value="AB_hydrolase_fold"/>
</dbReference>
<dbReference type="InterPro" id="IPR050300">
    <property type="entry name" value="GDXG_lipolytic_enzyme"/>
</dbReference>
<dbReference type="PANTHER" id="PTHR48081:SF8">
    <property type="entry name" value="ALPHA_BETA HYDROLASE FOLD-3 DOMAIN-CONTAINING PROTEIN-RELATED"/>
    <property type="match status" value="1"/>
</dbReference>
<dbReference type="Pfam" id="PF07859">
    <property type="entry name" value="Abhydrolase_3"/>
    <property type="match status" value="1"/>
</dbReference>
<comment type="caution">
    <text evidence="3">The sequence shown here is derived from an EMBL/GenBank/DDBJ whole genome shotgun (WGS) entry which is preliminary data.</text>
</comment>
<evidence type="ECO:0000313" key="4">
    <source>
        <dbReference type="Proteomes" id="UP000215596"/>
    </source>
</evidence>
<dbReference type="SUPFAM" id="SSF53474">
    <property type="entry name" value="alpha/beta-Hydrolases"/>
    <property type="match status" value="1"/>
</dbReference>
<dbReference type="InterPro" id="IPR013094">
    <property type="entry name" value="AB_hydrolase_3"/>
</dbReference>
<evidence type="ECO:0000313" key="3">
    <source>
        <dbReference type="EMBL" id="PAD77373.1"/>
    </source>
</evidence>
<name>A0A268EW77_9BACL</name>
<dbReference type="AlphaFoldDB" id="A0A268EW77"/>
<feature type="domain" description="Alpha/beta hydrolase fold-3" evidence="2">
    <location>
        <begin position="83"/>
        <end position="289"/>
    </location>
</feature>
<dbReference type="RefSeq" id="WP_095265073.1">
    <property type="nucleotide sequence ID" value="NZ_NPBY01000030.1"/>
</dbReference>
<evidence type="ECO:0000259" key="2">
    <source>
        <dbReference type="Pfam" id="PF07859"/>
    </source>
</evidence>
<dbReference type="Proteomes" id="UP000215596">
    <property type="component" value="Unassembled WGS sequence"/>
</dbReference>
<evidence type="ECO:0000256" key="1">
    <source>
        <dbReference type="ARBA" id="ARBA00022801"/>
    </source>
</evidence>
<reference evidence="3 4" key="1">
    <citation type="submission" date="2017-07" db="EMBL/GenBank/DDBJ databases">
        <title>Isolation and whole genome analysis of endospore-forming bacteria from heroin.</title>
        <authorList>
            <person name="Kalinowski J."/>
            <person name="Ahrens B."/>
            <person name="Al-Dilaimi A."/>
            <person name="Winkler A."/>
            <person name="Wibberg D."/>
            <person name="Schleenbecker U."/>
            <person name="Ruckert C."/>
            <person name="Wolfel R."/>
            <person name="Grass G."/>
        </authorList>
    </citation>
    <scope>NUCLEOTIDE SEQUENCE [LARGE SCALE GENOMIC DNA]</scope>
    <source>
        <strain evidence="3 4">7537-G1</strain>
    </source>
</reference>
<organism evidence="3 4">
    <name type="scientific">Paenibacillus campinasensis</name>
    <dbReference type="NCBI Taxonomy" id="66347"/>
    <lineage>
        <taxon>Bacteria</taxon>
        <taxon>Bacillati</taxon>
        <taxon>Bacillota</taxon>
        <taxon>Bacilli</taxon>
        <taxon>Bacillales</taxon>
        <taxon>Paenibacillaceae</taxon>
        <taxon>Paenibacillus</taxon>
    </lineage>
</organism>
<dbReference type="EMBL" id="NPBY01000030">
    <property type="protein sequence ID" value="PAD77373.1"/>
    <property type="molecule type" value="Genomic_DNA"/>
</dbReference>
<dbReference type="GO" id="GO:0016787">
    <property type="term" value="F:hydrolase activity"/>
    <property type="evidence" value="ECO:0007669"/>
    <property type="project" value="UniProtKB-KW"/>
</dbReference>
<gene>
    <name evidence="3" type="ORF">CHH67_10255</name>
</gene>
<dbReference type="Gene3D" id="3.40.50.1820">
    <property type="entry name" value="alpha/beta hydrolase"/>
    <property type="match status" value="1"/>
</dbReference>
<accession>A0A268EW77</accession>
<dbReference type="PANTHER" id="PTHR48081">
    <property type="entry name" value="AB HYDROLASE SUPERFAMILY PROTEIN C4A8.06C"/>
    <property type="match status" value="1"/>
</dbReference>